<dbReference type="InterPro" id="IPR004516">
    <property type="entry name" value="HisRS/HisZ"/>
</dbReference>
<keyword evidence="7 11" id="KW-0067">ATP-binding</keyword>
<dbReference type="GO" id="GO:0006427">
    <property type="term" value="P:histidyl-tRNA aminoacylation"/>
    <property type="evidence" value="ECO:0007669"/>
    <property type="project" value="UniProtKB-UniRule"/>
</dbReference>
<organism evidence="14 15">
    <name type="scientific">Fonticella tunisiensis</name>
    <dbReference type="NCBI Taxonomy" id="1096341"/>
    <lineage>
        <taxon>Bacteria</taxon>
        <taxon>Bacillati</taxon>
        <taxon>Bacillota</taxon>
        <taxon>Clostridia</taxon>
        <taxon>Eubacteriales</taxon>
        <taxon>Clostridiaceae</taxon>
        <taxon>Fonticella</taxon>
    </lineage>
</organism>
<dbReference type="Pfam" id="PF03129">
    <property type="entry name" value="HGTP_anticodon"/>
    <property type="match status" value="1"/>
</dbReference>
<dbReference type="Gene3D" id="3.30.930.10">
    <property type="entry name" value="Bira Bifunctional Protein, Domain 2"/>
    <property type="match status" value="1"/>
</dbReference>
<evidence type="ECO:0000256" key="11">
    <source>
        <dbReference type="HAMAP-Rule" id="MF_00127"/>
    </source>
</evidence>
<dbReference type="InterPro" id="IPR045864">
    <property type="entry name" value="aa-tRNA-synth_II/BPL/LPL"/>
</dbReference>
<dbReference type="InterPro" id="IPR041715">
    <property type="entry name" value="HisRS-like_core"/>
</dbReference>
<evidence type="ECO:0000313" key="15">
    <source>
        <dbReference type="Proteomes" id="UP000295325"/>
    </source>
</evidence>
<dbReference type="HAMAP" id="MF_00127">
    <property type="entry name" value="His_tRNA_synth"/>
    <property type="match status" value="1"/>
</dbReference>
<feature type="binding site" evidence="12">
    <location>
        <position position="130"/>
    </location>
    <ligand>
        <name>L-histidine</name>
        <dbReference type="ChEBI" id="CHEBI:57595"/>
    </ligand>
</feature>
<evidence type="ECO:0000256" key="5">
    <source>
        <dbReference type="ARBA" id="ARBA00022598"/>
    </source>
</evidence>
<dbReference type="NCBIfam" id="TIGR00442">
    <property type="entry name" value="hisS"/>
    <property type="match status" value="1"/>
</dbReference>
<dbReference type="PROSITE" id="PS50862">
    <property type="entry name" value="AA_TRNA_LIGASE_II"/>
    <property type="match status" value="1"/>
</dbReference>
<dbReference type="GO" id="GO:0005524">
    <property type="term" value="F:ATP binding"/>
    <property type="evidence" value="ECO:0007669"/>
    <property type="project" value="UniProtKB-UniRule"/>
</dbReference>
<feature type="binding site" evidence="12">
    <location>
        <begin position="81"/>
        <end position="83"/>
    </location>
    <ligand>
        <name>L-histidine</name>
        <dbReference type="ChEBI" id="CHEBI:57595"/>
    </ligand>
</feature>
<dbReference type="InterPro" id="IPR036621">
    <property type="entry name" value="Anticodon-bd_dom_sf"/>
</dbReference>
<comment type="catalytic activity">
    <reaction evidence="10 11">
        <text>tRNA(His) + L-histidine + ATP = L-histidyl-tRNA(His) + AMP + diphosphate + H(+)</text>
        <dbReference type="Rhea" id="RHEA:17313"/>
        <dbReference type="Rhea" id="RHEA-COMP:9665"/>
        <dbReference type="Rhea" id="RHEA-COMP:9689"/>
        <dbReference type="ChEBI" id="CHEBI:15378"/>
        <dbReference type="ChEBI" id="CHEBI:30616"/>
        <dbReference type="ChEBI" id="CHEBI:33019"/>
        <dbReference type="ChEBI" id="CHEBI:57595"/>
        <dbReference type="ChEBI" id="CHEBI:78442"/>
        <dbReference type="ChEBI" id="CHEBI:78527"/>
        <dbReference type="ChEBI" id="CHEBI:456215"/>
        <dbReference type="EC" id="6.1.1.21"/>
    </reaction>
</comment>
<dbReference type="GO" id="GO:0004821">
    <property type="term" value="F:histidine-tRNA ligase activity"/>
    <property type="evidence" value="ECO:0007669"/>
    <property type="project" value="UniProtKB-UniRule"/>
</dbReference>
<protein>
    <recommendedName>
        <fullName evidence="11">Histidine--tRNA ligase</fullName>
        <ecNumber evidence="11">6.1.1.21</ecNumber>
    </recommendedName>
    <alternativeName>
        <fullName evidence="11">Histidyl-tRNA synthetase</fullName>
        <shortName evidence="11">HisRS</shortName>
    </alternativeName>
</protein>
<evidence type="ECO:0000256" key="7">
    <source>
        <dbReference type="ARBA" id="ARBA00022840"/>
    </source>
</evidence>
<evidence type="ECO:0000256" key="10">
    <source>
        <dbReference type="ARBA" id="ARBA00047639"/>
    </source>
</evidence>
<dbReference type="OrthoDB" id="9800814at2"/>
<dbReference type="SUPFAM" id="SSF52954">
    <property type="entry name" value="Class II aaRS ABD-related"/>
    <property type="match status" value="1"/>
</dbReference>
<feature type="binding site" evidence="12">
    <location>
        <position position="257"/>
    </location>
    <ligand>
        <name>L-histidine</name>
        <dbReference type="ChEBI" id="CHEBI:57595"/>
    </ligand>
</feature>
<dbReference type="InterPro" id="IPR033656">
    <property type="entry name" value="HisRS_anticodon"/>
</dbReference>
<evidence type="ECO:0000259" key="13">
    <source>
        <dbReference type="PROSITE" id="PS50862"/>
    </source>
</evidence>
<dbReference type="CDD" id="cd00859">
    <property type="entry name" value="HisRS_anticodon"/>
    <property type="match status" value="1"/>
</dbReference>
<evidence type="ECO:0000256" key="2">
    <source>
        <dbReference type="ARBA" id="ARBA00008226"/>
    </source>
</evidence>
<accession>A0A4R7K441</accession>
<comment type="caution">
    <text evidence="14">The sequence shown here is derived from an EMBL/GenBank/DDBJ whole genome shotgun (WGS) entry which is preliminary data.</text>
</comment>
<comment type="subcellular location">
    <subcellularLocation>
        <location evidence="1 11">Cytoplasm</location>
    </subcellularLocation>
</comment>
<dbReference type="PANTHER" id="PTHR43707:SF1">
    <property type="entry name" value="HISTIDINE--TRNA LIGASE, MITOCHONDRIAL-RELATED"/>
    <property type="match status" value="1"/>
</dbReference>
<feature type="binding site" evidence="12">
    <location>
        <begin position="261"/>
        <end position="262"/>
    </location>
    <ligand>
        <name>L-histidine</name>
        <dbReference type="ChEBI" id="CHEBI:57595"/>
    </ligand>
</feature>
<reference evidence="14 15" key="1">
    <citation type="submission" date="2019-03" db="EMBL/GenBank/DDBJ databases">
        <title>Genomic Encyclopedia of Type Strains, Phase IV (KMG-IV): sequencing the most valuable type-strain genomes for metagenomic binning, comparative biology and taxonomic classification.</title>
        <authorList>
            <person name="Goeker M."/>
        </authorList>
    </citation>
    <scope>NUCLEOTIDE SEQUENCE [LARGE SCALE GENOMIC DNA]</scope>
    <source>
        <strain evidence="14 15">DSM 24455</strain>
    </source>
</reference>
<dbReference type="Proteomes" id="UP000295325">
    <property type="component" value="Unassembled WGS sequence"/>
</dbReference>
<name>A0A4R7K441_9CLOT</name>
<dbReference type="InterPro" id="IPR006195">
    <property type="entry name" value="aa-tRNA-synth_II"/>
</dbReference>
<evidence type="ECO:0000256" key="8">
    <source>
        <dbReference type="ARBA" id="ARBA00022917"/>
    </source>
</evidence>
<keyword evidence="9 11" id="KW-0030">Aminoacyl-tRNA synthetase</keyword>
<proteinExistence type="inferred from homology"/>
<dbReference type="Pfam" id="PF13393">
    <property type="entry name" value="tRNA-synt_His"/>
    <property type="match status" value="1"/>
</dbReference>
<evidence type="ECO:0000256" key="12">
    <source>
        <dbReference type="PIRSR" id="PIRSR001549-1"/>
    </source>
</evidence>
<evidence type="ECO:0000256" key="4">
    <source>
        <dbReference type="ARBA" id="ARBA00022490"/>
    </source>
</evidence>
<evidence type="ECO:0000256" key="3">
    <source>
        <dbReference type="ARBA" id="ARBA00011738"/>
    </source>
</evidence>
<dbReference type="InterPro" id="IPR004154">
    <property type="entry name" value="Anticodon-bd"/>
</dbReference>
<dbReference type="EMBL" id="SOAZ01000045">
    <property type="protein sequence ID" value="TDT45780.1"/>
    <property type="molecule type" value="Genomic_DNA"/>
</dbReference>
<dbReference type="RefSeq" id="WP_133629468.1">
    <property type="nucleotide sequence ID" value="NZ_SOAZ01000045.1"/>
</dbReference>
<dbReference type="FunFam" id="3.30.930.10:FF:000005">
    <property type="entry name" value="Histidine--tRNA ligase"/>
    <property type="match status" value="1"/>
</dbReference>
<dbReference type="SUPFAM" id="SSF55681">
    <property type="entry name" value="Class II aaRS and biotin synthetases"/>
    <property type="match status" value="1"/>
</dbReference>
<dbReference type="GO" id="GO:0016740">
    <property type="term" value="F:transferase activity"/>
    <property type="evidence" value="ECO:0007669"/>
    <property type="project" value="UniProtKB-ARBA"/>
</dbReference>
<dbReference type="Gene3D" id="3.40.50.800">
    <property type="entry name" value="Anticodon-binding domain"/>
    <property type="match status" value="1"/>
</dbReference>
<dbReference type="PANTHER" id="PTHR43707">
    <property type="entry name" value="HISTIDYL-TRNA SYNTHETASE"/>
    <property type="match status" value="1"/>
</dbReference>
<dbReference type="AlphaFoldDB" id="A0A4R7K441"/>
<evidence type="ECO:0000256" key="6">
    <source>
        <dbReference type="ARBA" id="ARBA00022741"/>
    </source>
</evidence>
<dbReference type="EC" id="6.1.1.21" evidence="11"/>
<sequence>MLTKAPRGTKDILPQEVYKWHYVEEQARKICREFGFGEIRTPIFEHTELFLRGVGETTDIVQKEMYTFEDRGGRSITLKPEGTAPAVRAFIENGMASDAQPTKLFYISPIFRYEKPQAGRLRQHHQFGVEIYGAQDASADAEVISLAMTFFKRLGITNLKANINSIGCPECRKEYNRALREYFKENLENLCPTCQDRYERNPLRILDCKNLNCGEIAKNAPVVLDYLCRDCREHFESLQRELAALNIPFVVDPNIVRGLDYYTRTVFEIISEDIGAKSTVCGGGRYNNLIKECGGPDMPAVGFGLGIERLLLTMEAYGINILKPGGPALFIAALGESAKLASSRLVLSLREEGIPCERDLMARSLKGQMKYANKIGARFTMVLGDDELNVNRAKLKNMETGEEVEIEISNLVNEMKGRL</sequence>
<evidence type="ECO:0000256" key="9">
    <source>
        <dbReference type="ARBA" id="ARBA00023146"/>
    </source>
</evidence>
<feature type="domain" description="Aminoacyl-transfer RNA synthetases class-II family profile" evidence="13">
    <location>
        <begin position="1"/>
        <end position="324"/>
    </location>
</feature>
<dbReference type="InterPro" id="IPR015807">
    <property type="entry name" value="His-tRNA-ligase"/>
</dbReference>
<feature type="binding site" evidence="12">
    <location>
        <position position="112"/>
    </location>
    <ligand>
        <name>L-histidine</name>
        <dbReference type="ChEBI" id="CHEBI:57595"/>
    </ligand>
</feature>
<comment type="similarity">
    <text evidence="2 11">Belongs to the class-II aminoacyl-tRNA synthetase family.</text>
</comment>
<keyword evidence="8 11" id="KW-0648">Protein biosynthesis</keyword>
<gene>
    <name evidence="11" type="primary">hisS</name>
    <name evidence="14" type="ORF">EDD71_1458</name>
</gene>
<evidence type="ECO:0000313" key="14">
    <source>
        <dbReference type="EMBL" id="TDT45780.1"/>
    </source>
</evidence>
<evidence type="ECO:0000256" key="1">
    <source>
        <dbReference type="ARBA" id="ARBA00004496"/>
    </source>
</evidence>
<dbReference type="GO" id="GO:0005737">
    <property type="term" value="C:cytoplasm"/>
    <property type="evidence" value="ECO:0007669"/>
    <property type="project" value="UniProtKB-SubCell"/>
</dbReference>
<feature type="binding site" evidence="12">
    <location>
        <position position="126"/>
    </location>
    <ligand>
        <name>L-histidine</name>
        <dbReference type="ChEBI" id="CHEBI:57595"/>
    </ligand>
</feature>
<keyword evidence="4 11" id="KW-0963">Cytoplasm</keyword>
<dbReference type="GO" id="GO:0140096">
    <property type="term" value="F:catalytic activity, acting on a protein"/>
    <property type="evidence" value="ECO:0007669"/>
    <property type="project" value="UniProtKB-ARBA"/>
</dbReference>
<keyword evidence="6 11" id="KW-0547">Nucleotide-binding</keyword>
<dbReference type="PIRSF" id="PIRSF001549">
    <property type="entry name" value="His-tRNA_synth"/>
    <property type="match status" value="1"/>
</dbReference>
<keyword evidence="15" id="KW-1185">Reference proteome</keyword>
<dbReference type="CDD" id="cd00773">
    <property type="entry name" value="HisRS-like_core"/>
    <property type="match status" value="1"/>
</dbReference>
<comment type="subunit">
    <text evidence="3 11">Homodimer.</text>
</comment>
<keyword evidence="5 11" id="KW-0436">Ligase</keyword>